<feature type="chain" id="PRO_5046905895" evidence="2">
    <location>
        <begin position="20"/>
        <end position="250"/>
    </location>
</feature>
<dbReference type="Proteomes" id="UP001341840">
    <property type="component" value="Unassembled WGS sequence"/>
</dbReference>
<feature type="compositionally biased region" description="Pro residues" evidence="1">
    <location>
        <begin position="160"/>
        <end position="176"/>
    </location>
</feature>
<evidence type="ECO:0000313" key="3">
    <source>
        <dbReference type="EMBL" id="MED6127583.1"/>
    </source>
</evidence>
<evidence type="ECO:0000256" key="2">
    <source>
        <dbReference type="SAM" id="SignalP"/>
    </source>
</evidence>
<proteinExistence type="predicted"/>
<comment type="caution">
    <text evidence="3">The sequence shown here is derived from an EMBL/GenBank/DDBJ whole genome shotgun (WGS) entry which is preliminary data.</text>
</comment>
<name>A0ABU6RVC8_9FABA</name>
<feature type="compositionally biased region" description="Basic and acidic residues" evidence="1">
    <location>
        <begin position="193"/>
        <end position="209"/>
    </location>
</feature>
<feature type="compositionally biased region" description="Low complexity" evidence="1">
    <location>
        <begin position="219"/>
        <end position="231"/>
    </location>
</feature>
<sequence length="250" mass="28232">MRLSSLWVSSLLAHLPVHLSPLRPTARERGRRLFDAFEESIQEFKWHYFKVLPLPGSRPFWLDNEGKLFPWVYWNSGVRECWITTLDPLETLAFEFLQSLPVGLGKRSNFRCRWILDRSDPEVGAFLDSLLTDMEKQSRYDRLLQKMEEAAGAGPHSAVPAPPPVASPPPVLPPPAVKTKRGPLRNPAGKPFSVEREEGAKEDPAADLKRRGRKRKALEASAEEAALGADSAWEHKVSPINRAFPDDYNC</sequence>
<accession>A0ABU6RVC8</accession>
<organism evidence="3 4">
    <name type="scientific">Stylosanthes scabra</name>
    <dbReference type="NCBI Taxonomy" id="79078"/>
    <lineage>
        <taxon>Eukaryota</taxon>
        <taxon>Viridiplantae</taxon>
        <taxon>Streptophyta</taxon>
        <taxon>Embryophyta</taxon>
        <taxon>Tracheophyta</taxon>
        <taxon>Spermatophyta</taxon>
        <taxon>Magnoliopsida</taxon>
        <taxon>eudicotyledons</taxon>
        <taxon>Gunneridae</taxon>
        <taxon>Pentapetalae</taxon>
        <taxon>rosids</taxon>
        <taxon>fabids</taxon>
        <taxon>Fabales</taxon>
        <taxon>Fabaceae</taxon>
        <taxon>Papilionoideae</taxon>
        <taxon>50 kb inversion clade</taxon>
        <taxon>dalbergioids sensu lato</taxon>
        <taxon>Dalbergieae</taxon>
        <taxon>Pterocarpus clade</taxon>
        <taxon>Stylosanthes</taxon>
    </lineage>
</organism>
<dbReference type="EMBL" id="JASCZI010031879">
    <property type="protein sequence ID" value="MED6127583.1"/>
    <property type="molecule type" value="Genomic_DNA"/>
</dbReference>
<feature type="region of interest" description="Disordered" evidence="1">
    <location>
        <begin position="151"/>
        <end position="250"/>
    </location>
</feature>
<evidence type="ECO:0000313" key="4">
    <source>
        <dbReference type="Proteomes" id="UP001341840"/>
    </source>
</evidence>
<protein>
    <submittedName>
        <fullName evidence="3">Uncharacterized protein</fullName>
    </submittedName>
</protein>
<keyword evidence="4" id="KW-1185">Reference proteome</keyword>
<gene>
    <name evidence="3" type="ORF">PIB30_089400</name>
</gene>
<reference evidence="3 4" key="1">
    <citation type="journal article" date="2023" name="Plants (Basel)">
        <title>Bridging the Gap: Combining Genomics and Transcriptomics Approaches to Understand Stylosanthes scabra, an Orphan Legume from the Brazilian Caatinga.</title>
        <authorList>
            <person name="Ferreira-Neto J.R.C."/>
            <person name="da Silva M.D."/>
            <person name="Binneck E."/>
            <person name="de Melo N.F."/>
            <person name="da Silva R.H."/>
            <person name="de Melo A.L.T.M."/>
            <person name="Pandolfi V."/>
            <person name="Bustamante F.O."/>
            <person name="Brasileiro-Vidal A.C."/>
            <person name="Benko-Iseppon A.M."/>
        </authorList>
    </citation>
    <scope>NUCLEOTIDE SEQUENCE [LARGE SCALE GENOMIC DNA]</scope>
    <source>
        <tissue evidence="3">Leaves</tissue>
    </source>
</reference>
<keyword evidence="2" id="KW-0732">Signal</keyword>
<feature type="signal peptide" evidence="2">
    <location>
        <begin position="1"/>
        <end position="19"/>
    </location>
</feature>
<evidence type="ECO:0000256" key="1">
    <source>
        <dbReference type="SAM" id="MobiDB-lite"/>
    </source>
</evidence>